<dbReference type="EMBL" id="VWPJ01000002">
    <property type="protein sequence ID" value="KAA5607055.1"/>
    <property type="molecule type" value="Genomic_DNA"/>
</dbReference>
<dbReference type="AlphaFoldDB" id="A0A5M6IHF3"/>
<dbReference type="InterPro" id="IPR006286">
    <property type="entry name" value="C56_PfpI-like"/>
</dbReference>
<proteinExistence type="inferred from homology"/>
<dbReference type="Gene3D" id="3.40.50.880">
    <property type="match status" value="1"/>
</dbReference>
<dbReference type="InterPro" id="IPR002818">
    <property type="entry name" value="DJ-1/PfpI"/>
</dbReference>
<keyword evidence="4" id="KW-1185">Reference proteome</keyword>
<dbReference type="OrthoDB" id="9792284at2"/>
<evidence type="ECO:0000259" key="2">
    <source>
        <dbReference type="Pfam" id="PF01965"/>
    </source>
</evidence>
<dbReference type="CDD" id="cd03169">
    <property type="entry name" value="GATase1_PfpI_1"/>
    <property type="match status" value="1"/>
</dbReference>
<name>A0A5M6IHF3_9PROT</name>
<comment type="caution">
    <text evidence="3">The sequence shown here is derived from an EMBL/GenBank/DDBJ whole genome shotgun (WGS) entry which is preliminary data.</text>
</comment>
<dbReference type="Pfam" id="PF01965">
    <property type="entry name" value="DJ-1_PfpI"/>
    <property type="match status" value="1"/>
</dbReference>
<evidence type="ECO:0000313" key="3">
    <source>
        <dbReference type="EMBL" id="KAA5607055.1"/>
    </source>
</evidence>
<evidence type="ECO:0000256" key="1">
    <source>
        <dbReference type="ARBA" id="ARBA00008542"/>
    </source>
</evidence>
<dbReference type="PANTHER" id="PTHR42733">
    <property type="entry name" value="DJ-1 PROTEIN"/>
    <property type="match status" value="1"/>
</dbReference>
<gene>
    <name evidence="3" type="ORF">F1188_03885</name>
</gene>
<reference evidence="3 4" key="1">
    <citation type="submission" date="2019-09" db="EMBL/GenBank/DDBJ databases">
        <title>Genome sequence of Roseospira marina, one of the more divergent members of the non-sulfur purple photosynthetic bacterial family, the Rhodospirillaceae.</title>
        <authorList>
            <person name="Meyer T."/>
            <person name="Kyndt J."/>
        </authorList>
    </citation>
    <scope>NUCLEOTIDE SEQUENCE [LARGE SCALE GENOMIC DNA]</scope>
    <source>
        <strain evidence="3 4">DSM 15113</strain>
    </source>
</reference>
<dbReference type="Proteomes" id="UP000324065">
    <property type="component" value="Unassembled WGS sequence"/>
</dbReference>
<dbReference type="NCBIfam" id="TIGR01382">
    <property type="entry name" value="PfpI"/>
    <property type="match status" value="1"/>
</dbReference>
<feature type="domain" description="DJ-1/PfpI" evidence="2">
    <location>
        <begin position="4"/>
        <end position="185"/>
    </location>
</feature>
<dbReference type="PROSITE" id="PS51276">
    <property type="entry name" value="PEPTIDASE_C56_PFPI"/>
    <property type="match status" value="1"/>
</dbReference>
<organism evidence="3 4">
    <name type="scientific">Roseospira marina</name>
    <dbReference type="NCBI Taxonomy" id="140057"/>
    <lineage>
        <taxon>Bacteria</taxon>
        <taxon>Pseudomonadati</taxon>
        <taxon>Pseudomonadota</taxon>
        <taxon>Alphaproteobacteria</taxon>
        <taxon>Rhodospirillales</taxon>
        <taxon>Rhodospirillaceae</taxon>
        <taxon>Roseospira</taxon>
    </lineage>
</organism>
<accession>A0A5M6IHF3</accession>
<comment type="similarity">
    <text evidence="1">Belongs to the peptidase C56 family.</text>
</comment>
<dbReference type="InterPro" id="IPR029062">
    <property type="entry name" value="Class_I_gatase-like"/>
</dbReference>
<evidence type="ECO:0000313" key="4">
    <source>
        <dbReference type="Proteomes" id="UP000324065"/>
    </source>
</evidence>
<dbReference type="PANTHER" id="PTHR42733:SF2">
    <property type="entry name" value="DJ-1_THIJ_PFPI FAMILY PROTEIN"/>
    <property type="match status" value="1"/>
</dbReference>
<protein>
    <submittedName>
        <fullName evidence="3">DJ-1/PfpI family protein</fullName>
    </submittedName>
</protein>
<sequence length="197" mass="21191">MVMKRVLIVTGDFAEDYEVMVPLQALQMLGFVTDLVCPGKQAGAFIKTAVHDFEDDQTYTEKPGHRIRLTGSFVHVEPDAYAGLYLPGGRAPEYLRLNAEVCALARHFVTAARPVAAICHGAQILTAADVVRGRTLTAYPALRPDVEMAGGTFVDVPPDESVLDGALATSPAWPGHPALLRAFVRLLGPPDGERVLS</sequence>
<dbReference type="SUPFAM" id="SSF52317">
    <property type="entry name" value="Class I glutamine amidotransferase-like"/>
    <property type="match status" value="1"/>
</dbReference>